<gene>
    <name evidence="1" type="ORF">IU514_11135</name>
</gene>
<protein>
    <recommendedName>
        <fullName evidence="3">YCII-related domain-containing protein</fullName>
    </recommendedName>
</protein>
<evidence type="ECO:0008006" key="3">
    <source>
        <dbReference type="Google" id="ProtNLM"/>
    </source>
</evidence>
<reference evidence="1 2" key="1">
    <citation type="submission" date="2020-11" db="EMBL/GenBank/DDBJ databases">
        <title>Draft Genome Sequence and Secondary Metabolite Biosynthetic Potential of the Lysobacter niastensis Type strain DSM 18481.</title>
        <authorList>
            <person name="Turrini P."/>
            <person name="Artuso I."/>
            <person name="Tescari M."/>
            <person name="Lugli G.A."/>
            <person name="Frangipani E."/>
            <person name="Ventura M."/>
            <person name="Visca P."/>
        </authorList>
    </citation>
    <scope>NUCLEOTIDE SEQUENCE [LARGE SCALE GENOMIC DNA]</scope>
    <source>
        <strain evidence="1 2">DSM 18481</strain>
    </source>
</reference>
<evidence type="ECO:0000313" key="1">
    <source>
        <dbReference type="EMBL" id="MBF6024583.1"/>
    </source>
</evidence>
<dbReference type="EMBL" id="JADLZT010000006">
    <property type="protein sequence ID" value="MBF6024583.1"/>
    <property type="molecule type" value="Genomic_DNA"/>
</dbReference>
<comment type="caution">
    <text evidence="1">The sequence shown here is derived from an EMBL/GenBank/DDBJ whole genome shotgun (WGS) entry which is preliminary data.</text>
</comment>
<accession>A0ABS0B6E0</accession>
<dbReference type="RefSeq" id="WP_194931197.1">
    <property type="nucleotide sequence ID" value="NZ_JADLZT010000006.1"/>
</dbReference>
<keyword evidence="2" id="KW-1185">Reference proteome</keyword>
<evidence type="ECO:0000313" key="2">
    <source>
        <dbReference type="Proteomes" id="UP001429984"/>
    </source>
</evidence>
<sequence length="116" mass="12718">MKNFLAIFTGSPSGMDAWKALDAAQREAREKAGKEAWMAWVQNNQEAIVDHGAPLGKTKRIATDGIGDIRNHMAAYTIVRAETHEAAAKLFENHPHFTLFPGDGVEVMECLPLPGM</sequence>
<proteinExistence type="predicted"/>
<organism evidence="1 2">
    <name type="scientific">Lysobacter niastensis</name>
    <dbReference type="NCBI Taxonomy" id="380629"/>
    <lineage>
        <taxon>Bacteria</taxon>
        <taxon>Pseudomonadati</taxon>
        <taxon>Pseudomonadota</taxon>
        <taxon>Gammaproteobacteria</taxon>
        <taxon>Lysobacterales</taxon>
        <taxon>Lysobacteraceae</taxon>
        <taxon>Lysobacter</taxon>
    </lineage>
</organism>
<dbReference type="Proteomes" id="UP001429984">
    <property type="component" value="Unassembled WGS sequence"/>
</dbReference>
<name>A0ABS0B6E0_9GAMM</name>